<feature type="compositionally biased region" description="Basic and acidic residues" evidence="7">
    <location>
        <begin position="227"/>
        <end position="236"/>
    </location>
</feature>
<evidence type="ECO:0000256" key="3">
    <source>
        <dbReference type="ARBA" id="ARBA00022475"/>
    </source>
</evidence>
<dbReference type="SUPFAM" id="SSF103473">
    <property type="entry name" value="MFS general substrate transporter"/>
    <property type="match status" value="1"/>
</dbReference>
<comment type="subcellular location">
    <subcellularLocation>
        <location evidence="1">Cell membrane</location>
        <topology evidence="1">Multi-pass membrane protein</topology>
    </subcellularLocation>
</comment>
<keyword evidence="6 8" id="KW-0472">Membrane</keyword>
<keyword evidence="10" id="KW-1185">Reference proteome</keyword>
<dbReference type="PANTHER" id="PTHR23502">
    <property type="entry name" value="MAJOR FACILITATOR SUPERFAMILY"/>
    <property type="match status" value="1"/>
</dbReference>
<feature type="region of interest" description="Disordered" evidence="7">
    <location>
        <begin position="138"/>
        <end position="236"/>
    </location>
</feature>
<feature type="transmembrane region" description="Helical" evidence="8">
    <location>
        <begin position="38"/>
        <end position="63"/>
    </location>
</feature>
<gene>
    <name evidence="9" type="ORF">B0A49_06055</name>
</gene>
<proteinExistence type="predicted"/>
<keyword evidence="5 8" id="KW-1133">Transmembrane helix</keyword>
<dbReference type="Proteomes" id="UP000308768">
    <property type="component" value="Unassembled WGS sequence"/>
</dbReference>
<sequence length="236" mass="25578">MLAGYKGRPEDRLPVAMVGGILFPITMFWFAWTAEYNSIHWIVPTIAGVFLSTSILLIFVAYLNYLTDTYLMFAASALAANTVCRSAFGAAAPLYTQYMFDALGVGGGGSLIGGVAVLLVPIPFIFYRYGEPIRKRSKFAPTPEKDADEKQETTERDVSGPRGSVSDIPPEGEAELGVGPGRSDTTLTGGERHHDYDTDADRDVEKGMSPAENDQTVGGDQFIDASDMEKAETTNR</sequence>
<evidence type="ECO:0000313" key="10">
    <source>
        <dbReference type="Proteomes" id="UP000308768"/>
    </source>
</evidence>
<evidence type="ECO:0000313" key="9">
    <source>
        <dbReference type="EMBL" id="TKA71298.1"/>
    </source>
</evidence>
<feature type="transmembrane region" description="Helical" evidence="8">
    <location>
        <begin position="70"/>
        <end position="91"/>
    </location>
</feature>
<reference evidence="9 10" key="1">
    <citation type="submission" date="2017-03" db="EMBL/GenBank/DDBJ databases">
        <title>Genomes of endolithic fungi from Antarctica.</title>
        <authorList>
            <person name="Coleine C."/>
            <person name="Masonjones S."/>
            <person name="Stajich J.E."/>
        </authorList>
    </citation>
    <scope>NUCLEOTIDE SEQUENCE [LARGE SCALE GENOMIC DNA]</scope>
    <source>
        <strain evidence="9 10">CCFEE 5187</strain>
    </source>
</reference>
<evidence type="ECO:0000256" key="6">
    <source>
        <dbReference type="ARBA" id="ARBA00023136"/>
    </source>
</evidence>
<feature type="transmembrane region" description="Helical" evidence="8">
    <location>
        <begin position="12"/>
        <end position="32"/>
    </location>
</feature>
<organism evidence="9 10">
    <name type="scientific">Cryomyces minteri</name>
    <dbReference type="NCBI Taxonomy" id="331657"/>
    <lineage>
        <taxon>Eukaryota</taxon>
        <taxon>Fungi</taxon>
        <taxon>Dikarya</taxon>
        <taxon>Ascomycota</taxon>
        <taxon>Pezizomycotina</taxon>
        <taxon>Dothideomycetes</taxon>
        <taxon>Dothideomycetes incertae sedis</taxon>
        <taxon>Cryomyces</taxon>
    </lineage>
</organism>
<accession>A0A4U0X7N5</accession>
<comment type="caution">
    <text evidence="9">The sequence shown here is derived from an EMBL/GenBank/DDBJ whole genome shotgun (WGS) entry which is preliminary data.</text>
</comment>
<dbReference type="EMBL" id="NAJN01000578">
    <property type="protein sequence ID" value="TKA71298.1"/>
    <property type="molecule type" value="Genomic_DNA"/>
</dbReference>
<dbReference type="STRING" id="331657.A0A4U0X7N5"/>
<evidence type="ECO:0000256" key="5">
    <source>
        <dbReference type="ARBA" id="ARBA00022989"/>
    </source>
</evidence>
<feature type="compositionally biased region" description="Basic and acidic residues" evidence="7">
    <location>
        <begin position="190"/>
        <end position="206"/>
    </location>
</feature>
<dbReference type="GO" id="GO:0005886">
    <property type="term" value="C:plasma membrane"/>
    <property type="evidence" value="ECO:0007669"/>
    <property type="project" value="UniProtKB-SubCell"/>
</dbReference>
<evidence type="ECO:0000256" key="1">
    <source>
        <dbReference type="ARBA" id="ARBA00004651"/>
    </source>
</evidence>
<evidence type="ECO:0008006" key="11">
    <source>
        <dbReference type="Google" id="ProtNLM"/>
    </source>
</evidence>
<dbReference type="InterPro" id="IPR036259">
    <property type="entry name" value="MFS_trans_sf"/>
</dbReference>
<keyword evidence="4 8" id="KW-0812">Transmembrane</keyword>
<evidence type="ECO:0000256" key="4">
    <source>
        <dbReference type="ARBA" id="ARBA00022692"/>
    </source>
</evidence>
<dbReference type="AlphaFoldDB" id="A0A4U0X7N5"/>
<dbReference type="Gene3D" id="1.20.1250.20">
    <property type="entry name" value="MFS general substrate transporter like domains"/>
    <property type="match status" value="1"/>
</dbReference>
<feature type="transmembrane region" description="Helical" evidence="8">
    <location>
        <begin position="111"/>
        <end position="129"/>
    </location>
</feature>
<keyword evidence="3" id="KW-1003">Cell membrane</keyword>
<name>A0A4U0X7N5_9PEZI</name>
<dbReference type="GO" id="GO:0022857">
    <property type="term" value="F:transmembrane transporter activity"/>
    <property type="evidence" value="ECO:0007669"/>
    <property type="project" value="TreeGrafter"/>
</dbReference>
<evidence type="ECO:0000256" key="8">
    <source>
        <dbReference type="SAM" id="Phobius"/>
    </source>
</evidence>
<dbReference type="PANTHER" id="PTHR23502:SF186">
    <property type="entry name" value="MAJOR FACILITATOR SUPERFAMILY (MFS) PROFILE DOMAIN-CONTAINING PROTEIN"/>
    <property type="match status" value="1"/>
</dbReference>
<feature type="compositionally biased region" description="Basic and acidic residues" evidence="7">
    <location>
        <begin position="143"/>
        <end position="159"/>
    </location>
</feature>
<dbReference type="OrthoDB" id="3936150at2759"/>
<evidence type="ECO:0000256" key="2">
    <source>
        <dbReference type="ARBA" id="ARBA00022448"/>
    </source>
</evidence>
<evidence type="ECO:0000256" key="7">
    <source>
        <dbReference type="SAM" id="MobiDB-lite"/>
    </source>
</evidence>
<protein>
    <recommendedName>
        <fullName evidence="11">Major facilitator superfamily (MFS) profile domain-containing protein</fullName>
    </recommendedName>
</protein>
<keyword evidence="2" id="KW-0813">Transport</keyword>